<gene>
    <name evidence="1" type="ORF">NQ317_003320</name>
</gene>
<reference evidence="1" key="1">
    <citation type="journal article" date="2023" name="Insect Mol. Biol.">
        <title>Genome sequencing provides insights into the evolution of gene families encoding plant cell wall-degrading enzymes in longhorned beetles.</title>
        <authorList>
            <person name="Shin N.R."/>
            <person name="Okamura Y."/>
            <person name="Kirsch R."/>
            <person name="Pauchet Y."/>
        </authorList>
    </citation>
    <scope>NUCLEOTIDE SEQUENCE</scope>
    <source>
        <strain evidence="1">MMC_N1</strain>
    </source>
</reference>
<evidence type="ECO:0000313" key="1">
    <source>
        <dbReference type="EMBL" id="KAJ8970157.1"/>
    </source>
</evidence>
<keyword evidence="2" id="KW-1185">Reference proteome</keyword>
<sequence>MEIENIIQKNVSYLHARDPSILAWNRHGLDEVRVNLAKELLKDNSCKSDPSVNEYVVTDSDSESFNESQDVSCNLNSLLLMIHVGRSRPCSGVSEN</sequence>
<dbReference type="EMBL" id="JAPWTJ010001663">
    <property type="protein sequence ID" value="KAJ8970157.1"/>
    <property type="molecule type" value="Genomic_DNA"/>
</dbReference>
<organism evidence="1 2">
    <name type="scientific">Molorchus minor</name>
    <dbReference type="NCBI Taxonomy" id="1323400"/>
    <lineage>
        <taxon>Eukaryota</taxon>
        <taxon>Metazoa</taxon>
        <taxon>Ecdysozoa</taxon>
        <taxon>Arthropoda</taxon>
        <taxon>Hexapoda</taxon>
        <taxon>Insecta</taxon>
        <taxon>Pterygota</taxon>
        <taxon>Neoptera</taxon>
        <taxon>Endopterygota</taxon>
        <taxon>Coleoptera</taxon>
        <taxon>Polyphaga</taxon>
        <taxon>Cucujiformia</taxon>
        <taxon>Chrysomeloidea</taxon>
        <taxon>Cerambycidae</taxon>
        <taxon>Lamiinae</taxon>
        <taxon>Monochamini</taxon>
        <taxon>Molorchus</taxon>
    </lineage>
</organism>
<evidence type="ECO:0000313" key="2">
    <source>
        <dbReference type="Proteomes" id="UP001162164"/>
    </source>
</evidence>
<protein>
    <submittedName>
        <fullName evidence="1">Uncharacterized protein</fullName>
    </submittedName>
</protein>
<proteinExistence type="predicted"/>
<comment type="caution">
    <text evidence="1">The sequence shown here is derived from an EMBL/GenBank/DDBJ whole genome shotgun (WGS) entry which is preliminary data.</text>
</comment>
<accession>A0ABQ9J0J6</accession>
<dbReference type="Proteomes" id="UP001162164">
    <property type="component" value="Unassembled WGS sequence"/>
</dbReference>
<name>A0ABQ9J0J6_9CUCU</name>